<organism evidence="2 3">
    <name type="scientific">Nocardioides acrostichi</name>
    <dbReference type="NCBI Taxonomy" id="2784339"/>
    <lineage>
        <taxon>Bacteria</taxon>
        <taxon>Bacillati</taxon>
        <taxon>Actinomycetota</taxon>
        <taxon>Actinomycetes</taxon>
        <taxon>Propionibacteriales</taxon>
        <taxon>Nocardioidaceae</taxon>
        <taxon>Nocardioides</taxon>
    </lineage>
</organism>
<feature type="compositionally biased region" description="Polar residues" evidence="1">
    <location>
        <begin position="298"/>
        <end position="307"/>
    </location>
</feature>
<protein>
    <recommendedName>
        <fullName evidence="4">TraD/TraG TraM recognition site domain-containing protein</fullName>
    </recommendedName>
</protein>
<dbReference type="Gene3D" id="3.40.50.300">
    <property type="entry name" value="P-loop containing nucleotide triphosphate hydrolases"/>
    <property type="match status" value="1"/>
</dbReference>
<comment type="caution">
    <text evidence="2">The sequence shown here is derived from an EMBL/GenBank/DDBJ whole genome shotgun (WGS) entry which is preliminary data.</text>
</comment>
<feature type="region of interest" description="Disordered" evidence="1">
    <location>
        <begin position="270"/>
        <end position="307"/>
    </location>
</feature>
<dbReference type="Proteomes" id="UP000656804">
    <property type="component" value="Unassembled WGS sequence"/>
</dbReference>
<reference evidence="2" key="1">
    <citation type="submission" date="2020-11" db="EMBL/GenBank/DDBJ databases">
        <title>Nocardioides sp. CBS4Y-1, whole genome shotgun sequence.</title>
        <authorList>
            <person name="Tuo L."/>
        </authorList>
    </citation>
    <scope>NUCLEOTIDE SEQUENCE</scope>
    <source>
        <strain evidence="2">CBS4Y-1</strain>
    </source>
</reference>
<dbReference type="AlphaFoldDB" id="A0A930YCI3"/>
<evidence type="ECO:0000313" key="3">
    <source>
        <dbReference type="Proteomes" id="UP000656804"/>
    </source>
</evidence>
<keyword evidence="3" id="KW-1185">Reference proteome</keyword>
<dbReference type="CDD" id="cd01127">
    <property type="entry name" value="TrwB_TraG_TraD_VirD4"/>
    <property type="match status" value="1"/>
</dbReference>
<proteinExistence type="predicted"/>
<sequence length="307" mass="33599">MLDLPRLFTDASFRRSVIGHVASDPGLGQFWSWYEGQTVQAQAQALAAPLNKLRQYLLRPSLRRVLGQPKPIFRFRDVFRDTKVVLVPLNESLIGPLTAQLLGGLVVAETWSATLERASELDPTSRPASVWIDEVQNYLHLPTSFDSALNASRSMGVGWHLAHQFKAQLPAQMAAAVDSNARNKIVFRALDPRDAAATARQAPNLADVDFLSLDRFHAYATLVVGGASQPWCSLVTLPPPTATGLGERIRRASRDRYGAAMQVHERVVEGEAVPSPAADLRIGRKPLPTGSEHCRDNVPSTGEETTP</sequence>
<dbReference type="SUPFAM" id="SSF52540">
    <property type="entry name" value="P-loop containing nucleoside triphosphate hydrolases"/>
    <property type="match status" value="1"/>
</dbReference>
<dbReference type="RefSeq" id="WP_194504781.1">
    <property type="nucleotide sequence ID" value="NZ_JADIVZ010000012.1"/>
</dbReference>
<evidence type="ECO:0000256" key="1">
    <source>
        <dbReference type="SAM" id="MobiDB-lite"/>
    </source>
</evidence>
<evidence type="ECO:0008006" key="4">
    <source>
        <dbReference type="Google" id="ProtNLM"/>
    </source>
</evidence>
<name>A0A930YCI3_9ACTN</name>
<dbReference type="EMBL" id="JADIVZ010000012">
    <property type="protein sequence ID" value="MBF4163523.1"/>
    <property type="molecule type" value="Genomic_DNA"/>
</dbReference>
<dbReference type="InterPro" id="IPR027417">
    <property type="entry name" value="P-loop_NTPase"/>
</dbReference>
<accession>A0A930YCI3</accession>
<evidence type="ECO:0000313" key="2">
    <source>
        <dbReference type="EMBL" id="MBF4163523.1"/>
    </source>
</evidence>
<gene>
    <name evidence="2" type="ORF">ISG29_17710</name>
</gene>